<dbReference type="Gene3D" id="3.40.630.10">
    <property type="entry name" value="Zn peptidases"/>
    <property type="match status" value="1"/>
</dbReference>
<organism evidence="5">
    <name type="scientific">Arcella intermedia</name>
    <dbReference type="NCBI Taxonomy" id="1963864"/>
    <lineage>
        <taxon>Eukaryota</taxon>
        <taxon>Amoebozoa</taxon>
        <taxon>Tubulinea</taxon>
        <taxon>Elardia</taxon>
        <taxon>Arcellinida</taxon>
        <taxon>Sphaerothecina</taxon>
        <taxon>Arcellidae</taxon>
        <taxon>Arcella</taxon>
    </lineage>
</organism>
<evidence type="ECO:0008006" key="6">
    <source>
        <dbReference type="Google" id="ProtNLM"/>
    </source>
</evidence>
<dbReference type="GO" id="GO:0008235">
    <property type="term" value="F:metalloexopeptidase activity"/>
    <property type="evidence" value="ECO:0007669"/>
    <property type="project" value="InterPro"/>
</dbReference>
<dbReference type="InterPro" id="IPR003137">
    <property type="entry name" value="PA_domain"/>
</dbReference>
<dbReference type="Pfam" id="PF04389">
    <property type="entry name" value="Peptidase_M28"/>
    <property type="match status" value="1"/>
</dbReference>
<evidence type="ECO:0000256" key="2">
    <source>
        <dbReference type="ARBA" id="ARBA00005634"/>
    </source>
</evidence>
<dbReference type="AlphaFoldDB" id="A0A6B2L366"/>
<dbReference type="InterPro" id="IPR007484">
    <property type="entry name" value="Peptidase_M28"/>
</dbReference>
<accession>A0A6B2L366</accession>
<dbReference type="SUPFAM" id="SSF52025">
    <property type="entry name" value="PA domain"/>
    <property type="match status" value="1"/>
</dbReference>
<protein>
    <recommendedName>
        <fullName evidence="6">Peptidase M28 domain-containing protein</fullName>
    </recommendedName>
</protein>
<dbReference type="PANTHER" id="PTHR12147:SF26">
    <property type="entry name" value="PEPTIDASE M28 DOMAIN-CONTAINING PROTEIN"/>
    <property type="match status" value="1"/>
</dbReference>
<proteinExistence type="inferred from homology"/>
<evidence type="ECO:0000259" key="4">
    <source>
        <dbReference type="Pfam" id="PF04389"/>
    </source>
</evidence>
<dbReference type="SUPFAM" id="SSF53187">
    <property type="entry name" value="Zn-dependent exopeptidases"/>
    <property type="match status" value="1"/>
</dbReference>
<reference evidence="5" key="1">
    <citation type="journal article" date="2020" name="J. Eukaryot. Microbiol.">
        <title>De novo Sequencing, Assembly and Annotation of the Transcriptome for the Free-Living Testate Amoeba Arcella intermedia.</title>
        <authorList>
            <person name="Ribeiro G.M."/>
            <person name="Porfirio-Sousa A.L."/>
            <person name="Maurer-Alcala X.X."/>
            <person name="Katz L.A."/>
            <person name="Lahr D.J.G."/>
        </authorList>
    </citation>
    <scope>NUCLEOTIDE SEQUENCE</scope>
</reference>
<dbReference type="InterPro" id="IPR045175">
    <property type="entry name" value="M28_fam"/>
</dbReference>
<comment type="cofactor">
    <cofactor evidence="1">
        <name>Zn(2+)</name>
        <dbReference type="ChEBI" id="CHEBI:29105"/>
    </cofactor>
</comment>
<evidence type="ECO:0000313" key="5">
    <source>
        <dbReference type="EMBL" id="NDV31473.1"/>
    </source>
</evidence>
<dbReference type="GO" id="GO:0006508">
    <property type="term" value="P:proteolysis"/>
    <property type="evidence" value="ECO:0007669"/>
    <property type="project" value="InterPro"/>
</dbReference>
<name>A0A6B2L366_9EUKA</name>
<dbReference type="InterPro" id="IPR046450">
    <property type="entry name" value="PA_dom_sf"/>
</dbReference>
<evidence type="ECO:0000259" key="3">
    <source>
        <dbReference type="Pfam" id="PF02225"/>
    </source>
</evidence>
<sequence>MKSAEWVGQQLKVLPCLLHNQTFIAPTWAQHSTPSLVIQQYNLAFQNNIDFVGLRYGGSGDYHITSKLHQINNFGCNSSDFVGLEGEIAFIPSGSCTIFTKAFLAQGANASAVIIYNTAQGSLPGSRVLPSPWFEGDPLVTVPVFGVSFSVGNYLREISINNSWEVLLRSNTTIYTTPTQNLFCDTPGGDPNSTIILGAHLDSVEAGPGINDNGSGSATVLELAIQWFATGLTPKNRIRFAWWGAEEEGLLGSRNYLRYLEQHDQAEFNTIALGLNLDMVGSPNFIPMIGKYSSDPSVPTAARNGSNYITKLFMDHYASIEAQHEFIEMTAGSDHYAFIEKGIPAGRIHSGAAQKKDIPLKRKYGGLINAIADTCYHQSCDDLQNFSSEILDQIPVAMASVLQTLANLENLREKLREGAAIISTNAQDRITFKDKHEF</sequence>
<comment type="similarity">
    <text evidence="2">Belongs to the peptidase M28 family. M28B subfamily.</text>
</comment>
<dbReference type="PANTHER" id="PTHR12147">
    <property type="entry name" value="METALLOPEPTIDASE M28 FAMILY MEMBER"/>
    <property type="match status" value="1"/>
</dbReference>
<feature type="domain" description="Peptidase M28" evidence="4">
    <location>
        <begin position="181"/>
        <end position="398"/>
    </location>
</feature>
<evidence type="ECO:0000256" key="1">
    <source>
        <dbReference type="ARBA" id="ARBA00001947"/>
    </source>
</evidence>
<dbReference type="Pfam" id="PF02225">
    <property type="entry name" value="PA"/>
    <property type="match status" value="1"/>
</dbReference>
<dbReference type="EMBL" id="GIBP01002504">
    <property type="protein sequence ID" value="NDV31473.1"/>
    <property type="molecule type" value="Transcribed_RNA"/>
</dbReference>
<feature type="domain" description="PA" evidence="3">
    <location>
        <begin position="69"/>
        <end position="154"/>
    </location>
</feature>